<reference evidence="2 3" key="1">
    <citation type="submission" date="2016-11" db="EMBL/GenBank/DDBJ databases">
        <title>Trade-off between light-utilization and light-protection in marine flavobacteria.</title>
        <authorList>
            <person name="Kumagai Y."/>
        </authorList>
    </citation>
    <scope>NUCLEOTIDE SEQUENCE [LARGE SCALE GENOMIC DNA]</scope>
    <source>
        <strain evidence="2 3">JCM 17109</strain>
    </source>
</reference>
<gene>
    <name evidence="2" type="ORF">BST86_12935</name>
</gene>
<dbReference type="RefSeq" id="WP_105983621.1">
    <property type="nucleotide sequence ID" value="NZ_MQUC01000003.1"/>
</dbReference>
<comment type="caution">
    <text evidence="2">The sequence shown here is derived from an EMBL/GenBank/DDBJ whole genome shotgun (WGS) entry which is preliminary data.</text>
</comment>
<evidence type="ECO:0000259" key="1">
    <source>
        <dbReference type="Pfam" id="PF13566"/>
    </source>
</evidence>
<dbReference type="EMBL" id="MQUC01000003">
    <property type="protein sequence ID" value="PRP67931.1"/>
    <property type="molecule type" value="Genomic_DNA"/>
</dbReference>
<dbReference type="AlphaFoldDB" id="A0A2S9WWW1"/>
<organism evidence="2 3">
    <name type="scientific">Nonlabens agnitus</name>
    <dbReference type="NCBI Taxonomy" id="870484"/>
    <lineage>
        <taxon>Bacteria</taxon>
        <taxon>Pseudomonadati</taxon>
        <taxon>Bacteroidota</taxon>
        <taxon>Flavobacteriia</taxon>
        <taxon>Flavobacteriales</taxon>
        <taxon>Flavobacteriaceae</taxon>
        <taxon>Nonlabens</taxon>
    </lineage>
</organism>
<accession>A0A2S9WWW1</accession>
<dbReference type="OrthoDB" id="5290748at2"/>
<dbReference type="Proteomes" id="UP000239532">
    <property type="component" value="Unassembled WGS sequence"/>
</dbReference>
<evidence type="ECO:0000313" key="2">
    <source>
        <dbReference type="EMBL" id="PRP67931.1"/>
    </source>
</evidence>
<proteinExistence type="predicted"/>
<dbReference type="Pfam" id="PF13566">
    <property type="entry name" value="DUF4130"/>
    <property type="match status" value="1"/>
</dbReference>
<name>A0A2S9WWW1_9FLAO</name>
<keyword evidence="3" id="KW-1185">Reference proteome</keyword>
<feature type="domain" description="DUF4130" evidence="1">
    <location>
        <begin position="86"/>
        <end position="258"/>
    </location>
</feature>
<dbReference type="InterPro" id="IPR023875">
    <property type="entry name" value="DNA_repair_put"/>
</dbReference>
<dbReference type="NCBIfam" id="TIGR03915">
    <property type="entry name" value="SAM_7_link_chp"/>
    <property type="match status" value="1"/>
</dbReference>
<protein>
    <submittedName>
        <fullName evidence="2">DNA metabolism protein</fullName>
    </submittedName>
</protein>
<sequence>MNNVLTYDGSFNGFLTTVFTIYAHKIKSPIIQPESQVQNQLFGEAHTVITEHDKAERVLKKLQELTSKSDFYDLYRAFLSEIIGIENTLFEYCRTTFENNKAPSGDYGNSTVLKISQAAKMVGREKHRMEAFIRFHLIDGDVYYANCEPDFNVLPLISSHFKNRYADQKWIIYDLKRDFGISYDLEKVEEITIKFDDPIAKRGVTNKLAGQESRFRESENNYRDLWNQYFKSVNIESRKNMKLHLQHVPKRYWKYLSEKID</sequence>
<evidence type="ECO:0000313" key="3">
    <source>
        <dbReference type="Proteomes" id="UP000239532"/>
    </source>
</evidence>
<dbReference type="InterPro" id="IPR025404">
    <property type="entry name" value="DUF4130"/>
</dbReference>